<proteinExistence type="predicted"/>
<feature type="transmembrane region" description="Helical" evidence="1">
    <location>
        <begin position="57"/>
        <end position="79"/>
    </location>
</feature>
<evidence type="ECO:0000256" key="1">
    <source>
        <dbReference type="SAM" id="Phobius"/>
    </source>
</evidence>
<feature type="transmembrane region" description="Helical" evidence="1">
    <location>
        <begin position="264"/>
        <end position="282"/>
    </location>
</feature>
<feature type="transmembrane region" description="Helical" evidence="1">
    <location>
        <begin position="303"/>
        <end position="323"/>
    </location>
</feature>
<name>A0A0I9USA3_BACFG</name>
<reference evidence="2" key="2">
    <citation type="submission" date="2014-07" db="EMBL/GenBank/DDBJ databases">
        <title>Genetics and epidemiology of antimicrobial resistance in B. fragilis group.</title>
        <authorList>
            <person name="Sydenham T.V."/>
            <person name="Hasman H."/>
            <person name="Kemp M."/>
            <person name="Justesen U.S."/>
        </authorList>
    </citation>
    <scope>NUCLEOTIDE SEQUENCE [LARGE SCALE GENOMIC DNA]</scope>
    <source>
        <strain evidence="2">DCMOUH0018B</strain>
    </source>
</reference>
<keyword evidence="1" id="KW-1133">Transmembrane helix</keyword>
<dbReference type="EMBL" id="JMZZ02000105">
    <property type="protein sequence ID" value="KFX75124.1"/>
    <property type="molecule type" value="Genomic_DNA"/>
</dbReference>
<feature type="transmembrane region" description="Helical" evidence="1">
    <location>
        <begin position="436"/>
        <end position="454"/>
    </location>
</feature>
<sequence>MNKRNYVIILISSLLAFGIEYLLFSNISSTTTYFELQLVLIWAIAQFYSYRTFGIGNIYTLVLAATFLFSVGGVFHYLISGEDICQLLGMGFGNYYFSNRIIQESLWAYSVYIWLSFITYRYLYFKFKKKNNLVSIQKIRYNNPIYYRIGKFLMYVFTIVAIYKGYLYVTSFSMDRVLIYLYGNMANPIPSWLRFLDTFFTVGYYFIIASNPDRKTFKKYSSFYFIAIIPEILLGNRGMFGAFLLFYIWYYYRNFNSRAFKVKYLLTFGIAMLMLFQLMQFYRDGFSGDTSLSITRFLVDQSVSFYILPLYIQHAGNIAYYSYPFVFYNLIGGFSGYTGQSIEVLQHNCGVGHQLMYTVSPEYYLAGASFGSSSITELYDLGALGVILGGILFSVMIFFFDKKINVSPFMRFISLFLFTAFILSSRGSFFPSLYSIIKLFIFYKFSLIVFGKIVKSNGNKYKI</sequence>
<feature type="transmembrane region" description="Helical" evidence="1">
    <location>
        <begin position="381"/>
        <end position="400"/>
    </location>
</feature>
<keyword evidence="1" id="KW-0472">Membrane</keyword>
<keyword evidence="1" id="KW-0812">Transmembrane</keyword>
<organism evidence="2">
    <name type="scientific">Bacteroides fragilis</name>
    <dbReference type="NCBI Taxonomy" id="817"/>
    <lineage>
        <taxon>Bacteria</taxon>
        <taxon>Pseudomonadati</taxon>
        <taxon>Bacteroidota</taxon>
        <taxon>Bacteroidia</taxon>
        <taxon>Bacteroidales</taxon>
        <taxon>Bacteroidaceae</taxon>
        <taxon>Bacteroides</taxon>
    </lineage>
</organism>
<accession>A0A0I9USA3</accession>
<feature type="transmembrane region" description="Helical" evidence="1">
    <location>
        <begin position="106"/>
        <end position="124"/>
    </location>
</feature>
<feature type="transmembrane region" description="Helical" evidence="1">
    <location>
        <begin position="7"/>
        <end position="27"/>
    </location>
</feature>
<feature type="transmembrane region" description="Helical" evidence="1">
    <location>
        <begin position="145"/>
        <end position="169"/>
    </location>
</feature>
<protein>
    <submittedName>
        <fullName evidence="2">Uncharacterized protein</fullName>
    </submittedName>
</protein>
<evidence type="ECO:0000313" key="2">
    <source>
        <dbReference type="EMBL" id="KFX75124.1"/>
    </source>
</evidence>
<reference evidence="2" key="1">
    <citation type="book" date="2014" name="THE 24TH EUROPEAN CONGRESS OF CLINICAL MICROBIOLOGY AND INFECTIOUS DISEASES" publisher="ECCMID 2014" city="Barcelona, Spain">
        <title>Identification of resistance genes in three multidrug-resistant Bacteroides fragilis isolates by whole genome sequencing.</title>
        <editorList>
            <person name="Unknown"/>
            <person name="A."/>
        </editorList>
        <authorList>
            <person name="Sydenham T.V."/>
            <person name="Hasman H."/>
            <person name="Wang M."/>
            <person name="Soki J."/>
            <person name="Nagy E."/>
            <person name="Justesen U.S."/>
        </authorList>
    </citation>
    <scope>NUCLEOTIDE SEQUENCE</scope>
    <source>
        <strain evidence="2">DCMOUH0018B</strain>
    </source>
</reference>
<dbReference type="AlphaFoldDB" id="A0A0I9USA3"/>
<dbReference type="InterPro" id="IPR029468">
    <property type="entry name" value="O-ag_pol_Wzy"/>
</dbReference>
<comment type="caution">
    <text evidence="2">The sequence shown here is derived from an EMBL/GenBank/DDBJ whole genome shotgun (WGS) entry which is preliminary data.</text>
</comment>
<feature type="transmembrane region" description="Helical" evidence="1">
    <location>
        <begin position="33"/>
        <end position="50"/>
    </location>
</feature>
<dbReference type="Pfam" id="PF14296">
    <property type="entry name" value="O-ag_pol_Wzy"/>
    <property type="match status" value="1"/>
</dbReference>
<feature type="transmembrane region" description="Helical" evidence="1">
    <location>
        <begin position="189"/>
        <end position="211"/>
    </location>
</feature>
<dbReference type="PATRIC" id="fig|817.52.peg.887"/>
<dbReference type="RefSeq" id="WP_032542483.1">
    <property type="nucleotide sequence ID" value="NZ_CAEUHN010000018.1"/>
</dbReference>
<gene>
    <name evidence="2" type="ORF">EE52_0208660</name>
</gene>
<feature type="transmembrane region" description="Helical" evidence="1">
    <location>
        <begin position="412"/>
        <end position="430"/>
    </location>
</feature>
<feature type="transmembrane region" description="Helical" evidence="1">
    <location>
        <begin position="223"/>
        <end position="252"/>
    </location>
</feature>